<dbReference type="Pfam" id="PF01593">
    <property type="entry name" value="Amino_oxidase"/>
    <property type="match status" value="1"/>
</dbReference>
<dbReference type="Proteomes" id="UP001501020">
    <property type="component" value="Unassembled WGS sequence"/>
</dbReference>
<dbReference type="RefSeq" id="WP_344267747.1">
    <property type="nucleotide sequence ID" value="NZ_BAAAMR010000027.1"/>
</dbReference>
<feature type="domain" description="Amine oxidase" evidence="2">
    <location>
        <begin position="75"/>
        <end position="535"/>
    </location>
</feature>
<keyword evidence="1" id="KW-1133">Transmembrane helix</keyword>
<dbReference type="EMBL" id="BAAAMR010000027">
    <property type="protein sequence ID" value="GAA2138887.1"/>
    <property type="molecule type" value="Genomic_DNA"/>
</dbReference>
<evidence type="ECO:0000256" key="1">
    <source>
        <dbReference type="SAM" id="Phobius"/>
    </source>
</evidence>
<dbReference type="PANTHER" id="PTHR10742:SF342">
    <property type="entry name" value="AMINE OXIDASE"/>
    <property type="match status" value="1"/>
</dbReference>
<keyword evidence="1" id="KW-0812">Transmembrane</keyword>
<dbReference type="Gene3D" id="1.20.1440.240">
    <property type="match status" value="1"/>
</dbReference>
<comment type="caution">
    <text evidence="3">The sequence shown here is derived from an EMBL/GenBank/DDBJ whole genome shotgun (WGS) entry which is preliminary data.</text>
</comment>
<dbReference type="Gene3D" id="3.90.660.10">
    <property type="match status" value="1"/>
</dbReference>
<dbReference type="InterPro" id="IPR002937">
    <property type="entry name" value="Amino_oxidase"/>
</dbReference>
<keyword evidence="4" id="KW-1185">Reference proteome</keyword>
<dbReference type="Gene3D" id="3.50.50.60">
    <property type="entry name" value="FAD/NAD(P)-binding domain"/>
    <property type="match status" value="1"/>
</dbReference>
<proteinExistence type="predicted"/>
<dbReference type="PROSITE" id="PS51318">
    <property type="entry name" value="TAT"/>
    <property type="match status" value="1"/>
</dbReference>
<dbReference type="SUPFAM" id="SSF51905">
    <property type="entry name" value="FAD/NAD(P)-binding domain"/>
    <property type="match status" value="1"/>
</dbReference>
<gene>
    <name evidence="3" type="ORF">GCM10009727_34950</name>
</gene>
<reference evidence="3 4" key="1">
    <citation type="journal article" date="2019" name="Int. J. Syst. Evol. Microbiol.">
        <title>The Global Catalogue of Microorganisms (GCM) 10K type strain sequencing project: providing services to taxonomists for standard genome sequencing and annotation.</title>
        <authorList>
            <consortium name="The Broad Institute Genomics Platform"/>
            <consortium name="The Broad Institute Genome Sequencing Center for Infectious Disease"/>
            <person name="Wu L."/>
            <person name="Ma J."/>
        </authorList>
    </citation>
    <scope>NUCLEOTIDE SEQUENCE [LARGE SCALE GENOMIC DNA]</scope>
    <source>
        <strain evidence="3 4">JCM 13850</strain>
    </source>
</reference>
<organism evidence="3 4">
    <name type="scientific">Actinomadura napierensis</name>
    <dbReference type="NCBI Taxonomy" id="267854"/>
    <lineage>
        <taxon>Bacteria</taxon>
        <taxon>Bacillati</taxon>
        <taxon>Actinomycetota</taxon>
        <taxon>Actinomycetes</taxon>
        <taxon>Streptosporangiales</taxon>
        <taxon>Thermomonosporaceae</taxon>
        <taxon>Actinomadura</taxon>
    </lineage>
</organism>
<evidence type="ECO:0000259" key="2">
    <source>
        <dbReference type="Pfam" id="PF01593"/>
    </source>
</evidence>
<accession>A0ABN2Z9K0</accession>
<dbReference type="PANTHER" id="PTHR10742">
    <property type="entry name" value="FLAVIN MONOAMINE OXIDASE"/>
    <property type="match status" value="1"/>
</dbReference>
<feature type="transmembrane region" description="Helical" evidence="1">
    <location>
        <begin position="16"/>
        <end position="39"/>
    </location>
</feature>
<evidence type="ECO:0000313" key="4">
    <source>
        <dbReference type="Proteomes" id="UP001501020"/>
    </source>
</evidence>
<sequence length="542" mass="58586">MAQIQQTRHGQTRRGFLRAVGLTGGAGTMFAAMGALGLAPAEATAAAPPFQPPSLADFHLTRRSAASVVILGGGIAGLVSAYELGKAGYRCTILEPRDRTGGRNFTVRGGTEQTDLFGNKQIARFSDGQYLNAGPARLAQWMVTLDYCRELGVPIEVFTNSNADAYIYNESSGMKPGHPMRYRTAKADVYGYVSELLAKATGSGALDADLTGDDRAALLSFLEDWGQIGGKSDGFAYKGGANRGFTAYPGAAGQPGTPLGAVPDVSDVFASAVGRYFSFEFEYDQAMLMFQPVGGMDQIPRALTRAVGPGKVKLGCAASRLTQRPDGVTVHYTDAAGRQKTLDADYCIAAMPPQLLAGLPHNLGDDVQAALRAITPASASKIGLEYRSRWWETDHRIYGGITETDLDLTHVWHPSHGFHGRRGVIVGYYNYDETADTYGKMTPRQRQERAVALGERIYGPKYRTELASSFSQSWRYIPHIEGAWHNLPGWTPDAPVLKPLTAPTGRVLYAGDWLSYMDAWQHGAILSARQAVTALHTRALTH</sequence>
<protein>
    <submittedName>
        <fullName evidence="3">Flavin monoamine oxidase family protein</fullName>
    </submittedName>
</protein>
<dbReference type="InterPro" id="IPR036188">
    <property type="entry name" value="FAD/NAD-bd_sf"/>
</dbReference>
<dbReference type="SUPFAM" id="SSF54373">
    <property type="entry name" value="FAD-linked reductases, C-terminal domain"/>
    <property type="match status" value="1"/>
</dbReference>
<dbReference type="InterPro" id="IPR006311">
    <property type="entry name" value="TAT_signal"/>
</dbReference>
<dbReference type="InterPro" id="IPR050281">
    <property type="entry name" value="Flavin_monoamine_oxidase"/>
</dbReference>
<name>A0ABN2Z9K0_9ACTN</name>
<keyword evidence="1" id="KW-0472">Membrane</keyword>
<evidence type="ECO:0000313" key="3">
    <source>
        <dbReference type="EMBL" id="GAA2138887.1"/>
    </source>
</evidence>